<dbReference type="Proteomes" id="UP000050975">
    <property type="component" value="Unassembled WGS sequence"/>
</dbReference>
<evidence type="ECO:0000313" key="1">
    <source>
        <dbReference type="EMBL" id="KPL13703.1"/>
    </source>
</evidence>
<name>A0A0S8JV16_UNCW3</name>
<evidence type="ECO:0000313" key="2">
    <source>
        <dbReference type="Proteomes" id="UP000050975"/>
    </source>
</evidence>
<protein>
    <recommendedName>
        <fullName evidence="3">PepSY domain-containing protein</fullName>
    </recommendedName>
</protein>
<evidence type="ECO:0008006" key="3">
    <source>
        <dbReference type="Google" id="ProtNLM"/>
    </source>
</evidence>
<comment type="caution">
    <text evidence="1">The sequence shown here is derived from an EMBL/GenBank/DDBJ whole genome shotgun (WGS) entry which is preliminary data.</text>
</comment>
<accession>A0A0S8JV16</accession>
<reference evidence="1 2" key="1">
    <citation type="journal article" date="2015" name="Microbiome">
        <title>Genomic resolution of linkages in carbon, nitrogen, and sulfur cycling among widespread estuary sediment bacteria.</title>
        <authorList>
            <person name="Baker B.J."/>
            <person name="Lazar C.S."/>
            <person name="Teske A.P."/>
            <person name="Dick G.J."/>
        </authorList>
    </citation>
    <scope>NUCLEOTIDE SEQUENCE [LARGE SCALE GENOMIC DNA]</scope>
    <source>
        <strain evidence="1">SM1_77</strain>
    </source>
</reference>
<organism evidence="1 2">
    <name type="scientific">candidate division WOR_3 bacterium SM1_77</name>
    <dbReference type="NCBI Taxonomy" id="1703778"/>
    <lineage>
        <taxon>Bacteria</taxon>
        <taxon>Bacteria division WOR-3</taxon>
    </lineage>
</organism>
<gene>
    <name evidence="1" type="ORF">AMJ74_04795</name>
</gene>
<sequence length="62" mass="7154">MKLYDVPPNSTIRIDEHWILDFHHIDGMYSYCIDKKSGSVVHIAAWTEVEVIKEGTCHPAQQ</sequence>
<proteinExistence type="predicted"/>
<dbReference type="EMBL" id="LJVE01000089">
    <property type="protein sequence ID" value="KPL13703.1"/>
    <property type="molecule type" value="Genomic_DNA"/>
</dbReference>
<dbReference type="AlphaFoldDB" id="A0A0S8JV16"/>